<evidence type="ECO:0000313" key="2">
    <source>
        <dbReference type="Proteomes" id="UP000612808"/>
    </source>
</evidence>
<keyword evidence="2" id="KW-1185">Reference proteome</keyword>
<name>A0A8J3NF47_9ACTN</name>
<reference evidence="1" key="1">
    <citation type="submission" date="2021-01" db="EMBL/GenBank/DDBJ databases">
        <title>Whole genome shotgun sequence of Actinocatenispora rupis NBRC 107355.</title>
        <authorList>
            <person name="Komaki H."/>
            <person name="Tamura T."/>
        </authorList>
    </citation>
    <scope>NUCLEOTIDE SEQUENCE</scope>
    <source>
        <strain evidence="1">NBRC 107355</strain>
    </source>
</reference>
<comment type="caution">
    <text evidence="1">The sequence shown here is derived from an EMBL/GenBank/DDBJ whole genome shotgun (WGS) entry which is preliminary data.</text>
</comment>
<dbReference type="AlphaFoldDB" id="A0A8J3NF47"/>
<dbReference type="EMBL" id="BOMB01000023">
    <property type="protein sequence ID" value="GID13349.1"/>
    <property type="molecule type" value="Genomic_DNA"/>
</dbReference>
<dbReference type="Proteomes" id="UP000612808">
    <property type="component" value="Unassembled WGS sequence"/>
</dbReference>
<accession>A0A8J3NF47</accession>
<sequence length="363" mass="38242">MSALLGGAYAAADEDRAGAVARFCDDLLAELAGRDDTLSGALLAGLAAVAPPDARERAAELLAGRKGPAWAAAAGAVTCTSAWAMSDVYGDQTEYILAFEYADGTLGGPPHAVCVLVDFNLGIVKDCWASLHPDGILADCRKSAAEDEDLLLAEVDAATVGLRVAELFAATDRLPTLPEAQGLAEERCAVLARLAVLPAFDGTPTPDASDLAGIVEDFLASPEGELEDAPRAVVEACARLIVEYSLAEHRNDPLRWSPIAVELFLLDWAPRSAVIDEDCTRWLPTVLIAFVTYAGRRSGLPDHAVRATQDAVSEHIPAFAESMVGADTEHVTAAQVARAMIADGVDPTDDTAVRAWLDARMRP</sequence>
<organism evidence="1 2">
    <name type="scientific">Actinocatenispora rupis</name>
    <dbReference type="NCBI Taxonomy" id="519421"/>
    <lineage>
        <taxon>Bacteria</taxon>
        <taxon>Bacillati</taxon>
        <taxon>Actinomycetota</taxon>
        <taxon>Actinomycetes</taxon>
        <taxon>Micromonosporales</taxon>
        <taxon>Micromonosporaceae</taxon>
        <taxon>Actinocatenispora</taxon>
    </lineage>
</organism>
<protein>
    <submittedName>
        <fullName evidence="1">Uncharacterized protein</fullName>
    </submittedName>
</protein>
<proteinExistence type="predicted"/>
<gene>
    <name evidence="1" type="ORF">Aru02nite_42380</name>
</gene>
<evidence type="ECO:0000313" key="1">
    <source>
        <dbReference type="EMBL" id="GID13349.1"/>
    </source>
</evidence>